<proteinExistence type="predicted"/>
<evidence type="ECO:0000313" key="2">
    <source>
        <dbReference type="Proteomes" id="UP000825015"/>
    </source>
</evidence>
<dbReference type="Proteomes" id="UP000825015">
    <property type="component" value="Chromosome"/>
</dbReference>
<keyword evidence="2" id="KW-1185">Reference proteome</keyword>
<name>A0ACA8R377_METAZ</name>
<sequence>MKQELKIEIILNKNNKVIIKNKNNKTVIKNKNNRTIIINKIIINKNKMIVKTNWFNQTN</sequence>
<gene>
    <name evidence="1" type="ORF">MarbSA_11750</name>
</gene>
<protein>
    <submittedName>
        <fullName evidence="1">Uncharacterized protein</fullName>
    </submittedName>
</protein>
<accession>A0ACA8R377</accession>
<evidence type="ECO:0000313" key="1">
    <source>
        <dbReference type="EMBL" id="BBL62135.1"/>
    </source>
</evidence>
<dbReference type="EMBL" id="AP019779">
    <property type="protein sequence ID" value="BBL62135.1"/>
    <property type="molecule type" value="Genomic_DNA"/>
</dbReference>
<organism evidence="1 2">
    <name type="scientific">Methanobrevibacter arboriphilus</name>
    <dbReference type="NCBI Taxonomy" id="39441"/>
    <lineage>
        <taxon>Archaea</taxon>
        <taxon>Methanobacteriati</taxon>
        <taxon>Methanobacteriota</taxon>
        <taxon>Methanomada group</taxon>
        <taxon>Methanobacteria</taxon>
        <taxon>Methanobacteriales</taxon>
        <taxon>Methanobacteriaceae</taxon>
        <taxon>Methanobrevibacter</taxon>
    </lineage>
</organism>
<reference evidence="1" key="1">
    <citation type="submission" date="2019-06" db="EMBL/GenBank/DDBJ databases">
        <title>Complete genome sequence of Methanobrevibacter arboriphilus strain SA.</title>
        <authorList>
            <person name="Asakawa S."/>
        </authorList>
    </citation>
    <scope>NUCLEOTIDE SEQUENCE</scope>
    <source>
        <strain evidence="1">SA</strain>
    </source>
</reference>